<evidence type="ECO:0000259" key="3">
    <source>
        <dbReference type="Pfam" id="PF03872"/>
    </source>
</evidence>
<evidence type="ECO:0000256" key="2">
    <source>
        <dbReference type="SAM" id="Phobius"/>
    </source>
</evidence>
<dbReference type="GO" id="GO:0016989">
    <property type="term" value="F:sigma factor antagonist activity"/>
    <property type="evidence" value="ECO:0007669"/>
    <property type="project" value="InterPro"/>
</dbReference>
<dbReference type="Pfam" id="PF03872">
    <property type="entry name" value="RseA_N"/>
    <property type="match status" value="1"/>
</dbReference>
<proteinExistence type="predicted"/>
<name>A0A7H0FY90_9GAMM</name>
<dbReference type="Proteomes" id="UP000516018">
    <property type="component" value="Chromosome"/>
</dbReference>
<dbReference type="PANTHER" id="PTHR38104">
    <property type="match status" value="1"/>
</dbReference>
<keyword evidence="2" id="KW-1133">Transmembrane helix</keyword>
<evidence type="ECO:0000313" key="5">
    <source>
        <dbReference type="Proteomes" id="UP000516018"/>
    </source>
</evidence>
<organism evidence="4 5">
    <name type="scientific">Agrilutibacter terrestris</name>
    <dbReference type="NCBI Taxonomy" id="2865112"/>
    <lineage>
        <taxon>Bacteria</taxon>
        <taxon>Pseudomonadati</taxon>
        <taxon>Pseudomonadota</taxon>
        <taxon>Gammaproteobacteria</taxon>
        <taxon>Lysobacterales</taxon>
        <taxon>Lysobacteraceae</taxon>
        <taxon>Agrilutibacter</taxon>
    </lineage>
</organism>
<gene>
    <name evidence="4" type="ORF">H8B22_01810</name>
</gene>
<evidence type="ECO:0000313" key="4">
    <source>
        <dbReference type="EMBL" id="QNP41006.1"/>
    </source>
</evidence>
<sequence>MTTATNNHHPLPPRDDREALSALFDGELPGDSARFALKRLDHDAQWRDTCGRWQLIGDTLRGEAVGAAHAGFADGVMRALAADAQAAAAVPAQTAERTARRMHRRWLGGAALAATVAVATVLAVRPYSQPEPAAQVAAEVASPAPAIAATSDVPAATAQAGESGPVVAVAVADAVPATASQRRAARPAIRLVRTPAATTAATAEQPATALAAAAQAANRQPFHPPADDIVARPWPRSVLSEAGAAGALTVGFGTGTTTSPSLYPFEPRLQPESQTTRPPQPVEPQR</sequence>
<dbReference type="AlphaFoldDB" id="A0A7H0FY90"/>
<keyword evidence="2" id="KW-0812">Transmembrane</keyword>
<dbReference type="InterPro" id="IPR036147">
    <property type="entry name" value="Anti-sigma_E_RseA_N_sf"/>
</dbReference>
<dbReference type="SUPFAM" id="SSF89069">
    <property type="entry name" value="N-terminal, cytoplasmic domain of anti-sigmaE factor RseA"/>
    <property type="match status" value="1"/>
</dbReference>
<dbReference type="InterPro" id="IPR052383">
    <property type="entry name" value="Anti-sigma-E_RseA-like"/>
</dbReference>
<feature type="transmembrane region" description="Helical" evidence="2">
    <location>
        <begin position="106"/>
        <end position="124"/>
    </location>
</feature>
<reference evidence="4 5" key="1">
    <citation type="submission" date="2020-08" db="EMBL/GenBank/DDBJ databases">
        <title>Lysobacter sp. II4 sp. nov., isolated from soil.</title>
        <authorList>
            <person name="Woo C.Y."/>
            <person name="Kim J."/>
        </authorList>
    </citation>
    <scope>NUCLEOTIDE SEQUENCE [LARGE SCALE GENOMIC DNA]</scope>
    <source>
        <strain evidence="4 5">II4</strain>
    </source>
</reference>
<keyword evidence="2" id="KW-0472">Membrane</keyword>
<dbReference type="Gene3D" id="1.10.10.880">
    <property type="entry name" value="Anti sigma-E protein RseA, N-terminal domain"/>
    <property type="match status" value="1"/>
</dbReference>
<dbReference type="InterPro" id="IPR005572">
    <property type="entry name" value="Anti-sigma_E_RseA_N"/>
</dbReference>
<evidence type="ECO:0000256" key="1">
    <source>
        <dbReference type="SAM" id="MobiDB-lite"/>
    </source>
</evidence>
<dbReference type="KEGG" id="lsx:H8B22_01810"/>
<feature type="region of interest" description="Disordered" evidence="1">
    <location>
        <begin position="249"/>
        <end position="286"/>
    </location>
</feature>
<keyword evidence="5" id="KW-1185">Reference proteome</keyword>
<dbReference type="RefSeq" id="WP_187712443.1">
    <property type="nucleotide sequence ID" value="NZ_CP060820.1"/>
</dbReference>
<accession>A0A7H0FY90</accession>
<dbReference type="PANTHER" id="PTHR38104:SF1">
    <property type="entry name" value="ANTI-SIGMA-E FACTOR RSEA"/>
    <property type="match status" value="1"/>
</dbReference>
<feature type="region of interest" description="Disordered" evidence="1">
    <location>
        <begin position="211"/>
        <end position="230"/>
    </location>
</feature>
<protein>
    <submittedName>
        <fullName evidence="4">Sigma-E factor negative regulatory protein</fullName>
    </submittedName>
</protein>
<feature type="domain" description="Anti sigma-E protein RseA N-terminal" evidence="3">
    <location>
        <begin position="17"/>
        <end position="99"/>
    </location>
</feature>
<dbReference type="EMBL" id="CP060820">
    <property type="protein sequence ID" value="QNP41006.1"/>
    <property type="molecule type" value="Genomic_DNA"/>
</dbReference>
<dbReference type="CDD" id="cd16328">
    <property type="entry name" value="RseA_N"/>
    <property type="match status" value="1"/>
</dbReference>